<proteinExistence type="predicted"/>
<dbReference type="STRING" id="1507870.A0A1V8SJZ2"/>
<protein>
    <recommendedName>
        <fullName evidence="3">Transcription factor domain-containing protein</fullName>
    </recommendedName>
</protein>
<organism evidence="1 2">
    <name type="scientific">Cryoendolithus antarcticus</name>
    <dbReference type="NCBI Taxonomy" id="1507870"/>
    <lineage>
        <taxon>Eukaryota</taxon>
        <taxon>Fungi</taxon>
        <taxon>Dikarya</taxon>
        <taxon>Ascomycota</taxon>
        <taxon>Pezizomycotina</taxon>
        <taxon>Dothideomycetes</taxon>
        <taxon>Dothideomycetidae</taxon>
        <taxon>Cladosporiales</taxon>
        <taxon>Cladosporiaceae</taxon>
        <taxon>Cryoendolithus</taxon>
    </lineage>
</organism>
<keyword evidence="2" id="KW-1185">Reference proteome</keyword>
<evidence type="ECO:0008006" key="3">
    <source>
        <dbReference type="Google" id="ProtNLM"/>
    </source>
</evidence>
<sequence length="440" mass="49051">MGLAATSRKSLRSSHRIGTKNLNAGQITPHLQGATGCYAEVAPQILNGAAWSGVIHTWFQFAPQHLGHSPCFDLTIAALMTIYHYQRGTNGIVLSDCYRSLQVALPAIRRATQSEEQRWDDLTLASIAAVYSCQPGKAEEKFISNPHLNGLMSMLTLRARHGPTTEFAMLVCDFYICDTYLVSCIRGIASPLEEVEEEYCQPDHAVRVSTPSGDLRAQGNKLSIRLPRLVLLVRAATRSSADVKAVATALKSAESLVEDLEYTVGRSLYPSMEVIDILQAKSPGANWLTVVQPDLANLTSRLHYWHTRVALLRMCIRLENASPDLYPQYNLPNPVSARTELRRIYNDVLIAIYFARLPWCYLQRRVFLQALLMCWGALRSADLGPAPLENLKVEEAWLLSRMHEILTPFVTIHLSAEDLDEAAGVFVGQKIAGRFKELFD</sequence>
<dbReference type="EMBL" id="NAJO01000040">
    <property type="protein sequence ID" value="OQN99458.1"/>
    <property type="molecule type" value="Genomic_DNA"/>
</dbReference>
<accession>A0A1V8SJZ2</accession>
<dbReference type="AlphaFoldDB" id="A0A1V8SJZ2"/>
<evidence type="ECO:0000313" key="2">
    <source>
        <dbReference type="Proteomes" id="UP000192596"/>
    </source>
</evidence>
<dbReference type="InParanoid" id="A0A1V8SJZ2"/>
<dbReference type="Proteomes" id="UP000192596">
    <property type="component" value="Unassembled WGS sequence"/>
</dbReference>
<gene>
    <name evidence="1" type="ORF">B0A48_14435</name>
</gene>
<name>A0A1V8SJZ2_9PEZI</name>
<dbReference type="OrthoDB" id="3627830at2759"/>
<evidence type="ECO:0000313" key="1">
    <source>
        <dbReference type="EMBL" id="OQN99458.1"/>
    </source>
</evidence>
<comment type="caution">
    <text evidence="1">The sequence shown here is derived from an EMBL/GenBank/DDBJ whole genome shotgun (WGS) entry which is preliminary data.</text>
</comment>
<reference evidence="2" key="1">
    <citation type="submission" date="2017-03" db="EMBL/GenBank/DDBJ databases">
        <title>Genomes of endolithic fungi from Antarctica.</title>
        <authorList>
            <person name="Coleine C."/>
            <person name="Masonjones S."/>
            <person name="Stajich J.E."/>
        </authorList>
    </citation>
    <scope>NUCLEOTIDE SEQUENCE [LARGE SCALE GENOMIC DNA]</scope>
    <source>
        <strain evidence="2">CCFEE 5527</strain>
    </source>
</reference>